<evidence type="ECO:0000256" key="3">
    <source>
        <dbReference type="SAM" id="SignalP"/>
    </source>
</evidence>
<dbReference type="InterPro" id="IPR015943">
    <property type="entry name" value="WD40/YVTN_repeat-like_dom_sf"/>
</dbReference>
<proteinExistence type="predicted"/>
<evidence type="ECO:0000259" key="4">
    <source>
        <dbReference type="Pfam" id="PF14870"/>
    </source>
</evidence>
<protein>
    <recommendedName>
        <fullName evidence="4">Photosynthesis system II assembly factor Ycf48/Hcf136-like domain-containing protein</fullName>
    </recommendedName>
</protein>
<evidence type="ECO:0000313" key="6">
    <source>
        <dbReference type="Proteomes" id="UP000599578"/>
    </source>
</evidence>
<feature type="signal peptide" evidence="3">
    <location>
        <begin position="1"/>
        <end position="24"/>
    </location>
</feature>
<dbReference type="PANTHER" id="PTHR47199">
    <property type="entry name" value="PHOTOSYSTEM II STABILITY/ASSEMBLY FACTOR HCF136, CHLOROPLASTIC"/>
    <property type="match status" value="1"/>
</dbReference>
<gene>
    <name evidence="5" type="ORF">GCM10011348_13240</name>
</gene>
<dbReference type="RefSeq" id="WP_188859693.1">
    <property type="nucleotide sequence ID" value="NZ_BMLT01000003.1"/>
</dbReference>
<dbReference type="InterPro" id="IPR036278">
    <property type="entry name" value="Sialidase_sf"/>
</dbReference>
<dbReference type="Gene3D" id="2.130.10.10">
    <property type="entry name" value="YVTN repeat-like/Quinoprotein amine dehydrogenase"/>
    <property type="match status" value="1"/>
</dbReference>
<keyword evidence="6" id="KW-1185">Reference proteome</keyword>
<reference evidence="5 6" key="1">
    <citation type="journal article" date="2014" name="Int. J. Syst. Evol. Microbiol.">
        <title>Complete genome sequence of Corynebacterium casei LMG S-19264T (=DSM 44701T), isolated from a smear-ripened cheese.</title>
        <authorList>
            <consortium name="US DOE Joint Genome Institute (JGI-PGF)"/>
            <person name="Walter F."/>
            <person name="Albersmeier A."/>
            <person name="Kalinowski J."/>
            <person name="Ruckert C."/>
        </authorList>
    </citation>
    <scope>NUCLEOTIDE SEQUENCE [LARGE SCALE GENOMIC DNA]</scope>
    <source>
        <strain evidence="5 6">CGMCC 1.7286</strain>
    </source>
</reference>
<dbReference type="PANTHER" id="PTHR47199:SF2">
    <property type="entry name" value="PHOTOSYSTEM II STABILITY_ASSEMBLY FACTOR HCF136, CHLOROPLASTIC"/>
    <property type="match status" value="1"/>
</dbReference>
<dbReference type="AlphaFoldDB" id="A0A918DQE4"/>
<dbReference type="InterPro" id="IPR028203">
    <property type="entry name" value="PSII_CF48-like_dom"/>
</dbReference>
<evidence type="ECO:0000313" key="5">
    <source>
        <dbReference type="EMBL" id="GGO79300.1"/>
    </source>
</evidence>
<name>A0A918DQE4_9GAMM</name>
<dbReference type="SUPFAM" id="SSF50939">
    <property type="entry name" value="Sialidases"/>
    <property type="match status" value="1"/>
</dbReference>
<keyword evidence="2" id="KW-0604">Photosystem II</keyword>
<dbReference type="EMBL" id="BMLT01000003">
    <property type="protein sequence ID" value="GGO79300.1"/>
    <property type="molecule type" value="Genomic_DNA"/>
</dbReference>
<feature type="domain" description="Photosynthesis system II assembly factor Ycf48/Hcf136-like" evidence="4">
    <location>
        <begin position="72"/>
        <end position="222"/>
    </location>
</feature>
<comment type="caution">
    <text evidence="5">The sequence shown here is derived from an EMBL/GenBank/DDBJ whole genome shotgun (WGS) entry which is preliminary data.</text>
</comment>
<dbReference type="GO" id="GO:0015979">
    <property type="term" value="P:photosynthesis"/>
    <property type="evidence" value="ECO:0007669"/>
    <property type="project" value="UniProtKB-KW"/>
</dbReference>
<feature type="chain" id="PRO_5037875131" description="Photosynthesis system II assembly factor Ycf48/Hcf136-like domain-containing protein" evidence="3">
    <location>
        <begin position="25"/>
        <end position="332"/>
    </location>
</feature>
<accession>A0A918DQE4</accession>
<dbReference type="Proteomes" id="UP000599578">
    <property type="component" value="Unassembled WGS sequence"/>
</dbReference>
<sequence length="332" mass="35634">MKRNRFTALLLAAACLSVTPLVQADYRDAIELPSIHTEASKRSLLLDVARAGNRLVTVGERGHVLLSEDSGASWIQAEVPSRTQLNALIFVDDKTGWATGEDGLILRTDDGGQSWQHQHDGRDDDQKGPYLDVLFRNAHEGFVVGVYNKMLHTLDGGETWSDWSEHVDNLDEWHLMAMAATGTERDRVYIASEKGLIFRSVDGGEHFEAVETGHYGTFHAIAARRGADGLDRIVLVGVGGVIYVSGDSGESWTGVESGTELGLAGVTWLDDGGVLAAGAGGVLVQLSPDLKQARQLYTEGGESLSALLQLDSDSALLVGFGGLHPFALRGAK</sequence>
<organism evidence="5 6">
    <name type="scientific">Marinobacterium nitratireducens</name>
    <dbReference type="NCBI Taxonomy" id="518897"/>
    <lineage>
        <taxon>Bacteria</taxon>
        <taxon>Pseudomonadati</taxon>
        <taxon>Pseudomonadota</taxon>
        <taxon>Gammaproteobacteria</taxon>
        <taxon>Oceanospirillales</taxon>
        <taxon>Oceanospirillaceae</taxon>
        <taxon>Marinobacterium</taxon>
    </lineage>
</organism>
<keyword evidence="1" id="KW-0602">Photosynthesis</keyword>
<dbReference type="Pfam" id="PF14870">
    <property type="entry name" value="PSII_BNR"/>
    <property type="match status" value="1"/>
</dbReference>
<keyword evidence="3" id="KW-0732">Signal</keyword>
<evidence type="ECO:0000256" key="1">
    <source>
        <dbReference type="ARBA" id="ARBA00022531"/>
    </source>
</evidence>
<evidence type="ECO:0000256" key="2">
    <source>
        <dbReference type="ARBA" id="ARBA00023276"/>
    </source>
</evidence>
<dbReference type="GO" id="GO:0009523">
    <property type="term" value="C:photosystem II"/>
    <property type="evidence" value="ECO:0007669"/>
    <property type="project" value="UniProtKB-KW"/>
</dbReference>